<dbReference type="InterPro" id="IPR036188">
    <property type="entry name" value="FAD/NAD-bd_sf"/>
</dbReference>
<accession>A0A344TTY9</accession>
<keyword evidence="5 7" id="KW-0503">Monooxygenase</keyword>
<dbReference type="PANTHER" id="PTHR13789:SF318">
    <property type="entry name" value="GERANYLGERANYL DIPHOSPHATE REDUCTASE"/>
    <property type="match status" value="1"/>
</dbReference>
<comment type="cofactor">
    <cofactor evidence="1">
        <name>FAD</name>
        <dbReference type="ChEBI" id="CHEBI:57692"/>
    </cofactor>
</comment>
<name>A0A344TTY9_9ACTN</name>
<evidence type="ECO:0000256" key="2">
    <source>
        <dbReference type="ARBA" id="ARBA00022630"/>
    </source>
</evidence>
<evidence type="ECO:0000256" key="5">
    <source>
        <dbReference type="ARBA" id="ARBA00023033"/>
    </source>
</evidence>
<dbReference type="OrthoDB" id="9782160at2"/>
<dbReference type="SUPFAM" id="SSF54373">
    <property type="entry name" value="FAD-linked reductases, C-terminal domain"/>
    <property type="match status" value="1"/>
</dbReference>
<sequence>MAEILIAGGGIGGLAAALGLARRGHRITVLESREVFTEVGAGIQLGPNAFRALDLLGVGREVRDRAVVVDELRFMDGTTGERVAAMPVGPEYRARFGNPYAVVHRVDLYLPLLEAVRRHPGVELLGRHRVVGYEQRAGTAAAVLADGRRITGDALIGADGLHSAVRRQLVGDGAPRVSGHTIYRTVIPAEEVPQELRPNAVTLWAGPKWHFVHYPVSSGRYVNLAATRDDGAAEAVAGVPTGDGDVLAAFPELSGAARRLLELGRDWKAWVLCDRDPVERWTEGRVALLGDAAHPMLQYAAQGACQAVEDAVVLSGLLDGCPADFEQRLEKYGAARRERTARVQLVAREMGRRLYHAAGGARVERNAMLSSLAPAAMYDEVAWLHGREGFDPAAPEAG</sequence>
<evidence type="ECO:0000259" key="6">
    <source>
        <dbReference type="Pfam" id="PF01494"/>
    </source>
</evidence>
<dbReference type="Gene3D" id="3.50.50.60">
    <property type="entry name" value="FAD/NAD(P)-binding domain"/>
    <property type="match status" value="1"/>
</dbReference>
<dbReference type="EC" id="1.14.13.24" evidence="7"/>
<dbReference type="InterPro" id="IPR050493">
    <property type="entry name" value="FAD-dep_Monooxygenase_BioMet"/>
</dbReference>
<protein>
    <submittedName>
        <fullName evidence="7">3-hydroxybenzoate 6-monooxygenase</fullName>
        <ecNumber evidence="7">1.14.13.24</ecNumber>
    </submittedName>
</protein>
<evidence type="ECO:0000313" key="8">
    <source>
        <dbReference type="Proteomes" id="UP000252004"/>
    </source>
</evidence>
<proteinExistence type="predicted"/>
<keyword evidence="3" id="KW-0274">FAD</keyword>
<keyword evidence="2" id="KW-0285">Flavoprotein</keyword>
<dbReference type="PANTHER" id="PTHR13789">
    <property type="entry name" value="MONOOXYGENASE"/>
    <property type="match status" value="1"/>
</dbReference>
<dbReference type="AlphaFoldDB" id="A0A344TTY9"/>
<dbReference type="Pfam" id="PF01494">
    <property type="entry name" value="FAD_binding_3"/>
    <property type="match status" value="1"/>
</dbReference>
<evidence type="ECO:0000256" key="3">
    <source>
        <dbReference type="ARBA" id="ARBA00022827"/>
    </source>
</evidence>
<gene>
    <name evidence="7" type="ORF">C0216_00455</name>
</gene>
<dbReference type="PRINTS" id="PR00420">
    <property type="entry name" value="RNGMNOXGNASE"/>
</dbReference>
<dbReference type="EMBL" id="CP030862">
    <property type="protein sequence ID" value="AXE22110.1"/>
    <property type="molecule type" value="Genomic_DNA"/>
</dbReference>
<evidence type="ECO:0000256" key="1">
    <source>
        <dbReference type="ARBA" id="ARBA00001974"/>
    </source>
</evidence>
<keyword evidence="4 7" id="KW-0560">Oxidoreductase</keyword>
<dbReference type="KEGG" id="sgz:C0216_00455"/>
<evidence type="ECO:0000313" key="7">
    <source>
        <dbReference type="EMBL" id="AXE22110.1"/>
    </source>
</evidence>
<dbReference type="GO" id="GO:0018669">
    <property type="term" value="F:3-hydroxybenzoate 6-monooxygenase activity"/>
    <property type="evidence" value="ECO:0007669"/>
    <property type="project" value="UniProtKB-EC"/>
</dbReference>
<dbReference type="SUPFAM" id="SSF51905">
    <property type="entry name" value="FAD/NAD(P)-binding domain"/>
    <property type="match status" value="1"/>
</dbReference>
<dbReference type="InterPro" id="IPR002938">
    <property type="entry name" value="FAD-bd"/>
</dbReference>
<feature type="domain" description="FAD-binding" evidence="6">
    <location>
        <begin position="2"/>
        <end position="343"/>
    </location>
</feature>
<dbReference type="Proteomes" id="UP000252004">
    <property type="component" value="Chromosome"/>
</dbReference>
<dbReference type="NCBIfam" id="NF006021">
    <property type="entry name" value="PRK08163.1"/>
    <property type="match status" value="1"/>
</dbReference>
<evidence type="ECO:0000256" key="4">
    <source>
        <dbReference type="ARBA" id="ARBA00023002"/>
    </source>
</evidence>
<keyword evidence="8" id="KW-1185">Reference proteome</keyword>
<reference evidence="7 8" key="1">
    <citation type="submission" date="2018-01" db="EMBL/GenBank/DDBJ databases">
        <title>Draft genome Sequence of streptomyces globosus LZH-48.</title>
        <authorList>
            <person name="Ran K."/>
            <person name="Li Z."/>
            <person name="Wei S."/>
            <person name="Dong R."/>
        </authorList>
    </citation>
    <scope>NUCLEOTIDE SEQUENCE [LARGE SCALE GENOMIC DNA]</scope>
    <source>
        <strain evidence="7 8">LZH-48</strain>
    </source>
</reference>
<dbReference type="GO" id="GO:0071949">
    <property type="term" value="F:FAD binding"/>
    <property type="evidence" value="ECO:0007669"/>
    <property type="project" value="InterPro"/>
</dbReference>
<dbReference type="RefSeq" id="WP_114053330.1">
    <property type="nucleotide sequence ID" value="NZ_CP030862.1"/>
</dbReference>
<organism evidence="7 8">
    <name type="scientific">Streptomyces globosus</name>
    <dbReference type="NCBI Taxonomy" id="68209"/>
    <lineage>
        <taxon>Bacteria</taxon>
        <taxon>Bacillati</taxon>
        <taxon>Actinomycetota</taxon>
        <taxon>Actinomycetes</taxon>
        <taxon>Kitasatosporales</taxon>
        <taxon>Streptomycetaceae</taxon>
        <taxon>Streptomyces</taxon>
    </lineage>
</organism>